<keyword evidence="3" id="KW-1185">Reference proteome</keyword>
<dbReference type="EMBL" id="JACXAC010000002">
    <property type="protein sequence ID" value="MBD2721605.1"/>
    <property type="molecule type" value="Genomic_DNA"/>
</dbReference>
<accession>A0ABR8JNP1</accession>
<feature type="compositionally biased region" description="Basic and acidic residues" evidence="1">
    <location>
        <begin position="53"/>
        <end position="73"/>
    </location>
</feature>
<evidence type="ECO:0000313" key="3">
    <source>
        <dbReference type="Proteomes" id="UP000606003"/>
    </source>
</evidence>
<evidence type="ECO:0000256" key="1">
    <source>
        <dbReference type="SAM" id="MobiDB-lite"/>
    </source>
</evidence>
<dbReference type="Proteomes" id="UP000606003">
    <property type="component" value="Unassembled WGS sequence"/>
</dbReference>
<evidence type="ECO:0000313" key="2">
    <source>
        <dbReference type="EMBL" id="MBD2721605.1"/>
    </source>
</evidence>
<protein>
    <submittedName>
        <fullName evidence="2">Uncharacterized protein</fullName>
    </submittedName>
</protein>
<proteinExistence type="predicted"/>
<gene>
    <name evidence="2" type="ORF">IC234_05650</name>
</gene>
<name>A0ABR8JNP1_9BACT</name>
<sequence length="73" mass="8299">MSFQSTAPATPLNELQISLLRLFGHGMTDAQVLELKRVLVRHYSARLQQEATRASDERGYTPDDFDRLLHQAS</sequence>
<organism evidence="2 3">
    <name type="scientific">Hymenobacter armeniacus</name>
    <dbReference type="NCBI Taxonomy" id="2771358"/>
    <lineage>
        <taxon>Bacteria</taxon>
        <taxon>Pseudomonadati</taxon>
        <taxon>Bacteroidota</taxon>
        <taxon>Cytophagia</taxon>
        <taxon>Cytophagales</taxon>
        <taxon>Hymenobacteraceae</taxon>
        <taxon>Hymenobacter</taxon>
    </lineage>
</organism>
<feature type="region of interest" description="Disordered" evidence="1">
    <location>
        <begin position="50"/>
        <end position="73"/>
    </location>
</feature>
<comment type="caution">
    <text evidence="2">The sequence shown here is derived from an EMBL/GenBank/DDBJ whole genome shotgun (WGS) entry which is preliminary data.</text>
</comment>
<dbReference type="RefSeq" id="WP_190922880.1">
    <property type="nucleotide sequence ID" value="NZ_JACXAC010000002.1"/>
</dbReference>
<reference evidence="2 3" key="1">
    <citation type="submission" date="2020-09" db="EMBL/GenBank/DDBJ databases">
        <authorList>
            <person name="Kim M.K."/>
        </authorList>
    </citation>
    <scope>NUCLEOTIDE SEQUENCE [LARGE SCALE GENOMIC DNA]</scope>
    <source>
        <strain evidence="2 3">BT189</strain>
    </source>
</reference>